<accession>A0ABV6DJ90</accession>
<dbReference type="Proteomes" id="UP001589776">
    <property type="component" value="Unassembled WGS sequence"/>
</dbReference>
<proteinExistence type="predicted"/>
<dbReference type="NCBIfam" id="TIGR01484">
    <property type="entry name" value="HAD-SF-IIB"/>
    <property type="match status" value="1"/>
</dbReference>
<dbReference type="InterPro" id="IPR036412">
    <property type="entry name" value="HAD-like_sf"/>
</dbReference>
<dbReference type="InterPro" id="IPR006379">
    <property type="entry name" value="HAD-SF_hydro_IIB"/>
</dbReference>
<dbReference type="InterPro" id="IPR023214">
    <property type="entry name" value="HAD_sf"/>
</dbReference>
<evidence type="ECO:0000313" key="2">
    <source>
        <dbReference type="Proteomes" id="UP001589776"/>
    </source>
</evidence>
<organism evidence="1 2">
    <name type="scientific">Paenibacillus chartarius</name>
    <dbReference type="NCBI Taxonomy" id="747481"/>
    <lineage>
        <taxon>Bacteria</taxon>
        <taxon>Bacillati</taxon>
        <taxon>Bacillota</taxon>
        <taxon>Bacilli</taxon>
        <taxon>Bacillales</taxon>
        <taxon>Paenibacillaceae</taxon>
        <taxon>Paenibacillus</taxon>
    </lineage>
</organism>
<dbReference type="EMBL" id="JBHLWN010000031">
    <property type="protein sequence ID" value="MFC0212729.1"/>
    <property type="molecule type" value="Genomic_DNA"/>
</dbReference>
<dbReference type="PANTHER" id="PTHR10000">
    <property type="entry name" value="PHOSPHOSERINE PHOSPHATASE"/>
    <property type="match status" value="1"/>
</dbReference>
<evidence type="ECO:0000313" key="1">
    <source>
        <dbReference type="EMBL" id="MFC0212729.1"/>
    </source>
</evidence>
<dbReference type="SFLD" id="SFLDG01140">
    <property type="entry name" value="C2.B:_Phosphomannomutase_and_P"/>
    <property type="match status" value="1"/>
</dbReference>
<dbReference type="PANTHER" id="PTHR10000:SF8">
    <property type="entry name" value="HAD SUPERFAMILY HYDROLASE-LIKE, TYPE 3"/>
    <property type="match status" value="1"/>
</dbReference>
<dbReference type="NCBIfam" id="TIGR00099">
    <property type="entry name" value="Cof-subfamily"/>
    <property type="match status" value="1"/>
</dbReference>
<dbReference type="GO" id="GO:0016787">
    <property type="term" value="F:hydrolase activity"/>
    <property type="evidence" value="ECO:0007669"/>
    <property type="project" value="UniProtKB-KW"/>
</dbReference>
<sequence>MIKLIVSDLDGTLLAHDKQVHERERTALLQASAAGVELCLASGRLHIEMEHVGQSIGLTPYIVSINGAYVFGPGGKPLYATGFDRELASEVYALGAGFQVGMLACTGELNVTPEANEIVERVNPRLQRPATLMPELPETLRGGGISLCKFSYFGEMAELKRLQAYAETKLGGRVTTYITDVDCLDIMPHGVTKGAGLAMLLKELGLKAEETLCIGDSFNDVSMFELTPHSFAMAGCDPLVRSSARHTAACVADAVAWALEFNAAAAGKTGAR</sequence>
<dbReference type="CDD" id="cd07516">
    <property type="entry name" value="HAD_Pase"/>
    <property type="match status" value="1"/>
</dbReference>
<dbReference type="Gene3D" id="3.30.1240.10">
    <property type="match status" value="1"/>
</dbReference>
<comment type="caution">
    <text evidence="1">The sequence shown here is derived from an EMBL/GenBank/DDBJ whole genome shotgun (WGS) entry which is preliminary data.</text>
</comment>
<keyword evidence="2" id="KW-1185">Reference proteome</keyword>
<reference evidence="1 2" key="1">
    <citation type="submission" date="2024-09" db="EMBL/GenBank/DDBJ databases">
        <authorList>
            <person name="Sun Q."/>
            <person name="Mori K."/>
        </authorList>
    </citation>
    <scope>NUCLEOTIDE SEQUENCE [LARGE SCALE GENOMIC DNA]</scope>
    <source>
        <strain evidence="1 2">CCM 7759</strain>
    </source>
</reference>
<name>A0ABV6DJ90_9BACL</name>
<dbReference type="EC" id="3.1.3.-" evidence="1"/>
<dbReference type="RefSeq" id="WP_377469933.1">
    <property type="nucleotide sequence ID" value="NZ_JBHLWN010000031.1"/>
</dbReference>
<keyword evidence="1" id="KW-0378">Hydrolase</keyword>
<dbReference type="Pfam" id="PF08282">
    <property type="entry name" value="Hydrolase_3"/>
    <property type="match status" value="1"/>
</dbReference>
<dbReference type="SUPFAM" id="SSF56784">
    <property type="entry name" value="HAD-like"/>
    <property type="match status" value="1"/>
</dbReference>
<dbReference type="SFLD" id="SFLDS00003">
    <property type="entry name" value="Haloacid_Dehalogenase"/>
    <property type="match status" value="1"/>
</dbReference>
<protein>
    <submittedName>
        <fullName evidence="1">Cof-type HAD-IIB family hydrolase</fullName>
        <ecNumber evidence="1">3.1.3.-</ecNumber>
    </submittedName>
</protein>
<dbReference type="PROSITE" id="PS01228">
    <property type="entry name" value="COF_1"/>
    <property type="match status" value="1"/>
</dbReference>
<dbReference type="InterPro" id="IPR000150">
    <property type="entry name" value="Cof"/>
</dbReference>
<gene>
    <name evidence="1" type="ORF">ACFFK0_09655</name>
</gene>
<dbReference type="Gene3D" id="3.40.50.1000">
    <property type="entry name" value="HAD superfamily/HAD-like"/>
    <property type="match status" value="1"/>
</dbReference>